<dbReference type="RefSeq" id="WP_316911155.1">
    <property type="nucleotide sequence ID" value="NZ_JAPTGD010000002.1"/>
</dbReference>
<dbReference type="AlphaFoldDB" id="A0AAX6NDH1"/>
<comment type="caution">
    <text evidence="2">The sequence shown here is derived from an EMBL/GenBank/DDBJ whole genome shotgun (WGS) entry which is preliminary data.</text>
</comment>
<dbReference type="Proteomes" id="UP001269400">
    <property type="component" value="Unassembled WGS sequence"/>
</dbReference>
<sequence length="90" mass="10384">MFPTRKERHKNASYINWPSTMFLFGVYWCIYFFTPTARKGIWAVLLTGVIAACLTALFDRFKMPVTLKWLLSTVICIIGIIISAYSLNQI</sequence>
<keyword evidence="1" id="KW-0472">Membrane</keyword>
<dbReference type="EMBL" id="JAPTGD010000002">
    <property type="protein sequence ID" value="MDU9693938.1"/>
    <property type="molecule type" value="Genomic_DNA"/>
</dbReference>
<feature type="transmembrane region" description="Helical" evidence="1">
    <location>
        <begin position="40"/>
        <end position="57"/>
    </location>
</feature>
<accession>A0AAX6NDH1</accession>
<feature type="transmembrane region" description="Helical" evidence="1">
    <location>
        <begin position="12"/>
        <end position="34"/>
    </location>
</feature>
<feature type="transmembrane region" description="Helical" evidence="1">
    <location>
        <begin position="69"/>
        <end position="87"/>
    </location>
</feature>
<organism evidence="2 3">
    <name type="scientific">Priestia aryabhattai</name>
    <name type="common">Bacillus aryabhattai</name>
    <dbReference type="NCBI Taxonomy" id="412384"/>
    <lineage>
        <taxon>Bacteria</taxon>
        <taxon>Bacillati</taxon>
        <taxon>Bacillota</taxon>
        <taxon>Bacilli</taxon>
        <taxon>Bacillales</taxon>
        <taxon>Bacillaceae</taxon>
        <taxon>Priestia</taxon>
    </lineage>
</organism>
<proteinExistence type="predicted"/>
<name>A0AAX6NDH1_PRIAR</name>
<evidence type="ECO:0000313" key="3">
    <source>
        <dbReference type="Proteomes" id="UP001269400"/>
    </source>
</evidence>
<protein>
    <submittedName>
        <fullName evidence="2">Uncharacterized protein</fullName>
    </submittedName>
</protein>
<keyword evidence="1" id="KW-1133">Transmembrane helix</keyword>
<evidence type="ECO:0000313" key="2">
    <source>
        <dbReference type="EMBL" id="MDU9693938.1"/>
    </source>
</evidence>
<reference evidence="2" key="2">
    <citation type="submission" date="2022-12" db="EMBL/GenBank/DDBJ databases">
        <authorList>
            <person name="Dechsakulwatana C."/>
            <person name="Rungsihiranrut A."/>
            <person name="Muangchinda C."/>
            <person name="Ningthoujam R."/>
            <person name="Klankeo P."/>
            <person name="Pinyakong O."/>
        </authorList>
    </citation>
    <scope>NUCLEOTIDE SEQUENCE</scope>
    <source>
        <strain evidence="2">TL01-2</strain>
    </source>
</reference>
<gene>
    <name evidence="2" type="ORF">O0Q50_22415</name>
</gene>
<reference evidence="2" key="1">
    <citation type="journal article" date="2022" name="J Environ Chem Eng">
        <title>Biodegradation of petroleum oil using a constructed nonpathogenic and heavy metal-tolerant bacterial consortium isolated from marine sponges.</title>
        <authorList>
            <person name="Dechsakulwatana C."/>
            <person name="Rungsihiranrut A."/>
            <person name="Muangchinda C."/>
            <person name="Ningthoujam R."/>
            <person name="Klankeo P."/>
            <person name="Pinyakong O."/>
        </authorList>
    </citation>
    <scope>NUCLEOTIDE SEQUENCE</scope>
    <source>
        <strain evidence="2">TL01-2</strain>
    </source>
</reference>
<evidence type="ECO:0000256" key="1">
    <source>
        <dbReference type="SAM" id="Phobius"/>
    </source>
</evidence>
<keyword evidence="1" id="KW-0812">Transmembrane</keyword>